<dbReference type="Gene3D" id="3.40.220.10">
    <property type="entry name" value="Leucine Aminopeptidase, subunit E, domain 1"/>
    <property type="match status" value="1"/>
</dbReference>
<dbReference type="EMBL" id="GGMR01008671">
    <property type="protein sequence ID" value="MBY21290.1"/>
    <property type="molecule type" value="Transcribed_RNA"/>
</dbReference>
<feature type="region of interest" description="Disordered" evidence="1">
    <location>
        <begin position="395"/>
        <end position="422"/>
    </location>
</feature>
<accession>A0A2S2NVT5</accession>
<name>A0A2S2NVT5_SCHGA</name>
<dbReference type="PANTHER" id="PTHR12521:SF0">
    <property type="entry name" value="ADP-RIBOSE GLYCOHYDROLASE OARD1"/>
    <property type="match status" value="1"/>
</dbReference>
<dbReference type="InterPro" id="IPR050892">
    <property type="entry name" value="ADP-ribose_metab_enzymes"/>
</dbReference>
<evidence type="ECO:0000313" key="2">
    <source>
        <dbReference type="EMBL" id="MBY21290.1"/>
    </source>
</evidence>
<feature type="compositionally biased region" description="Gly residues" evidence="1">
    <location>
        <begin position="348"/>
        <end position="360"/>
    </location>
</feature>
<proteinExistence type="predicted"/>
<evidence type="ECO:0000256" key="1">
    <source>
        <dbReference type="SAM" id="MobiDB-lite"/>
    </source>
</evidence>
<dbReference type="GO" id="GO:0140291">
    <property type="term" value="P:peptidyl-glutamate ADP-deribosylation"/>
    <property type="evidence" value="ECO:0007669"/>
    <property type="project" value="TreeGrafter"/>
</dbReference>
<feature type="compositionally biased region" description="Basic and acidic residues" evidence="1">
    <location>
        <begin position="413"/>
        <end position="422"/>
    </location>
</feature>
<feature type="region of interest" description="Disordered" evidence="1">
    <location>
        <begin position="336"/>
        <end position="370"/>
    </location>
</feature>
<protein>
    <submittedName>
        <fullName evidence="2">O-acetyl-ADP-ribose deacetylase</fullName>
    </submittedName>
</protein>
<organism evidence="2">
    <name type="scientific">Schizaphis graminum</name>
    <name type="common">Green bug aphid</name>
    <dbReference type="NCBI Taxonomy" id="13262"/>
    <lineage>
        <taxon>Eukaryota</taxon>
        <taxon>Metazoa</taxon>
        <taxon>Ecdysozoa</taxon>
        <taxon>Arthropoda</taxon>
        <taxon>Hexapoda</taxon>
        <taxon>Insecta</taxon>
        <taxon>Pterygota</taxon>
        <taxon>Neoptera</taxon>
        <taxon>Paraneoptera</taxon>
        <taxon>Hemiptera</taxon>
        <taxon>Sternorrhyncha</taxon>
        <taxon>Aphidomorpha</taxon>
        <taxon>Aphidoidea</taxon>
        <taxon>Aphididae</taxon>
        <taxon>Aphidini</taxon>
        <taxon>Schizaphis</taxon>
    </lineage>
</organism>
<sequence>MAKFILSENCLFEEIEQRAHSNEKLATAHCVSEDFQMGKGIAVNFKLKYGSLGTLMDQKVRVGGVAELKPSDEGQQLYVFYLVTKVLFHHKPTLQSLAESLLQLRDRLLDLSINQLIIPKLGCNLDRLNWYQVRGLLFDTFKSCGMMTITVCDPEHFEILPHNLAPLSEENMEFFGTSNSHRPTAAEVLVLPIDLCSASTNETFLKCLNHFNLKAELMDSGVWATLKRGQVVAKYLSSKKIIFWLYGEADLFFTTLETQIVETLSLGLGSSIWVFPKCEMLHYTEFCALLRSKLADHAQNPSIIVCNPNMSTQTMVAGKWPRGKSHHRQSALMIRPGGETTHPERGRGGVIRGRGRGGGGEPHRGRGGHTSTATIYSEALRSIVSVVEMATSTNNNAAENPFRGRGRGRASRGRVEHRDGLQ</sequence>
<gene>
    <name evidence="2" type="primary">CF130_2</name>
    <name evidence="2" type="ORF">g.84917</name>
</gene>
<dbReference type="SUPFAM" id="SSF52949">
    <property type="entry name" value="Macro domain-like"/>
    <property type="match status" value="1"/>
</dbReference>
<dbReference type="PANTHER" id="PTHR12521">
    <property type="entry name" value="PROTEIN C6ORF130"/>
    <property type="match status" value="1"/>
</dbReference>
<dbReference type="AlphaFoldDB" id="A0A2S2NVT5"/>
<reference evidence="2" key="1">
    <citation type="submission" date="2018-04" db="EMBL/GenBank/DDBJ databases">
        <title>Transcriptome of Schizaphis graminum biotype I.</title>
        <authorList>
            <person name="Scully E.D."/>
            <person name="Geib S.M."/>
            <person name="Palmer N.A."/>
            <person name="Koch K."/>
            <person name="Bradshaw J."/>
            <person name="Heng-Moss T."/>
            <person name="Sarath G."/>
        </authorList>
    </citation>
    <scope>NUCLEOTIDE SEQUENCE</scope>
</reference>
<dbReference type="InterPro" id="IPR043472">
    <property type="entry name" value="Macro_dom-like"/>
</dbReference>